<dbReference type="AlphaFoldDB" id="A0A2M9ZDN8"/>
<evidence type="ECO:0008006" key="3">
    <source>
        <dbReference type="Google" id="ProtNLM"/>
    </source>
</evidence>
<proteinExistence type="predicted"/>
<dbReference type="RefSeq" id="WP_100758698.1">
    <property type="nucleotide sequence ID" value="NZ_NPDT01000002.1"/>
</dbReference>
<comment type="caution">
    <text evidence="1">The sequence shown here is derived from an EMBL/GenBank/DDBJ whole genome shotgun (WGS) entry which is preliminary data.</text>
</comment>
<organism evidence="1 2">
    <name type="scientific">Leptospira wolffii</name>
    <dbReference type="NCBI Taxonomy" id="409998"/>
    <lineage>
        <taxon>Bacteria</taxon>
        <taxon>Pseudomonadati</taxon>
        <taxon>Spirochaetota</taxon>
        <taxon>Spirochaetia</taxon>
        <taxon>Leptospirales</taxon>
        <taxon>Leptospiraceae</taxon>
        <taxon>Leptospira</taxon>
    </lineage>
</organism>
<reference evidence="1 2" key="1">
    <citation type="submission" date="2017-07" db="EMBL/GenBank/DDBJ databases">
        <title>Leptospira spp. isolated from tropical soils.</title>
        <authorList>
            <person name="Thibeaux R."/>
            <person name="Iraola G."/>
            <person name="Ferres I."/>
            <person name="Bierque E."/>
            <person name="Girault D."/>
            <person name="Soupe-Gilbert M.-E."/>
            <person name="Picardeau M."/>
            <person name="Goarant C."/>
        </authorList>
    </citation>
    <scope>NUCLEOTIDE SEQUENCE [LARGE SCALE GENOMIC DNA]</scope>
    <source>
        <strain evidence="1 2">FH2-C-A2</strain>
    </source>
</reference>
<accession>A0A2M9ZDN8</accession>
<dbReference type="Proteomes" id="UP000231912">
    <property type="component" value="Unassembled WGS sequence"/>
</dbReference>
<evidence type="ECO:0000313" key="2">
    <source>
        <dbReference type="Proteomes" id="UP000231912"/>
    </source>
</evidence>
<dbReference type="EMBL" id="NPDT01000002">
    <property type="protein sequence ID" value="PJZ66472.1"/>
    <property type="molecule type" value="Genomic_DNA"/>
</dbReference>
<name>A0A2M9ZDN8_9LEPT</name>
<gene>
    <name evidence="1" type="ORF">CH371_09445</name>
</gene>
<sequence length="480" mass="55902">MFSILKEKKKLFLSLILIWTIAAFYVYPRRFEFLRTVALWLEPPELNPSLSAKLQAKGDELLSEKVEFRQVEHYLRLDKMSQSCVRASELGKQGMDDIFRVPSWMEAKNEGWTLEQLGNPSGSKFETGGKRIDPFEYWQEFSSLTLESLDYYKRALNYNPFDGYNSPSAKVDLTWDKPPIVGKGLLEKIKLTSFASCRPEEALLAHFQSILRIEEFVFEKIRTAAKPVLPWWKRILNFFSFSCKKEEEELGEEDLPKEIRIWNSIAGSESNPMIFSEDYPETTRLTANKYKRILLNTLELLRMKGGASSLSPEESVSLYTRVLFFSCSKRNIPAEAKYWGPSAIATLPCDPSDEEGSKVFYSNLFRAARLYYRLGERDSQYRKKAGEMFESVFKSKSTDLGVRFQAKLMRVRCLLFESKWDEALRELDGLDTEVYTVDPNYRNDKSGYEDLIEDKKKLLQYVLRRKGRYEEADDIFDETN</sequence>
<evidence type="ECO:0000313" key="1">
    <source>
        <dbReference type="EMBL" id="PJZ66472.1"/>
    </source>
</evidence>
<protein>
    <recommendedName>
        <fullName evidence="3">Tetratricopeptide repeat protein</fullName>
    </recommendedName>
</protein>